<comment type="caution">
    <text evidence="2">The sequence shown here is derived from an EMBL/GenBank/DDBJ whole genome shotgun (WGS) entry which is preliminary data.</text>
</comment>
<dbReference type="OrthoDB" id="5337545at2759"/>
<dbReference type="AlphaFoldDB" id="A0A2B7WHK0"/>
<accession>A0A2B7WHK0</accession>
<feature type="compositionally biased region" description="Low complexity" evidence="1">
    <location>
        <begin position="145"/>
        <end position="161"/>
    </location>
</feature>
<sequence>MDNNNPPPPPPPQQQSQSQRGPRKDDQSPQPPSSEQASQPPSMPSRIQDSASGLLRNTLSSPSSGSVAGDVASTLATGLSGKGGSSSHAPLQSGPSASGHISQSHGLSLGQPFTQAQNQRYPSESFRSTPSTAYDEDSRAWEQFQDPTQNTTNNDTLLLDPSYDTSSAKGKGKGKGRQTEEADPFNTAWHNSTSTSISTADTLHKPSHIHTYTPTPTDGQAVVSLLASPTFQPATFTPPDSPHSELFELDESMLPSSTTTTTSSLSTTIPSFPPNQLSLIPDIDSILSAVQEGQHDWTQMPGVAEWLEVDQSYHDTVWGFLKPYAEAAKKEVEERREEGVREEDVREGPAVKRLGMVLGHLRARL</sequence>
<keyword evidence="3" id="KW-1185">Reference proteome</keyword>
<name>A0A2B7WHK0_9EURO</name>
<feature type="region of interest" description="Disordered" evidence="1">
    <location>
        <begin position="1"/>
        <end position="200"/>
    </location>
</feature>
<dbReference type="EMBL" id="PDNB01000289">
    <property type="protein sequence ID" value="PGG96235.1"/>
    <property type="molecule type" value="Genomic_DNA"/>
</dbReference>
<feature type="compositionally biased region" description="Pro residues" evidence="1">
    <location>
        <begin position="1"/>
        <end position="13"/>
    </location>
</feature>
<proteinExistence type="predicted"/>
<evidence type="ECO:0000256" key="1">
    <source>
        <dbReference type="SAM" id="MobiDB-lite"/>
    </source>
</evidence>
<feature type="compositionally biased region" description="Polar residues" evidence="1">
    <location>
        <begin position="85"/>
        <end position="132"/>
    </location>
</feature>
<feature type="compositionally biased region" description="Polar residues" evidence="1">
    <location>
        <begin position="188"/>
        <end position="200"/>
    </location>
</feature>
<evidence type="ECO:0000313" key="3">
    <source>
        <dbReference type="Proteomes" id="UP000223968"/>
    </source>
</evidence>
<gene>
    <name evidence="2" type="ORF">AJ79_09671</name>
</gene>
<organism evidence="2 3">
    <name type="scientific">Helicocarpus griseus UAMH5409</name>
    <dbReference type="NCBI Taxonomy" id="1447875"/>
    <lineage>
        <taxon>Eukaryota</taxon>
        <taxon>Fungi</taxon>
        <taxon>Dikarya</taxon>
        <taxon>Ascomycota</taxon>
        <taxon>Pezizomycotina</taxon>
        <taxon>Eurotiomycetes</taxon>
        <taxon>Eurotiomycetidae</taxon>
        <taxon>Onygenales</taxon>
        <taxon>Ajellomycetaceae</taxon>
        <taxon>Helicocarpus</taxon>
    </lineage>
</organism>
<reference evidence="2 3" key="1">
    <citation type="submission" date="2017-10" db="EMBL/GenBank/DDBJ databases">
        <title>Comparative genomics in systemic dimorphic fungi from Ajellomycetaceae.</title>
        <authorList>
            <person name="Munoz J.F."/>
            <person name="Mcewen J.G."/>
            <person name="Clay O.K."/>
            <person name="Cuomo C.A."/>
        </authorList>
    </citation>
    <scope>NUCLEOTIDE SEQUENCE [LARGE SCALE GENOMIC DNA]</scope>
    <source>
        <strain evidence="2 3">UAMH5409</strain>
    </source>
</reference>
<feature type="compositionally biased region" description="Polar residues" evidence="1">
    <location>
        <begin position="47"/>
        <end position="66"/>
    </location>
</feature>
<evidence type="ECO:0000313" key="2">
    <source>
        <dbReference type="EMBL" id="PGG96235.1"/>
    </source>
</evidence>
<dbReference type="Proteomes" id="UP000223968">
    <property type="component" value="Unassembled WGS sequence"/>
</dbReference>
<dbReference type="STRING" id="1447875.A0A2B7WHK0"/>
<protein>
    <submittedName>
        <fullName evidence="2">Uncharacterized protein</fullName>
    </submittedName>
</protein>